<dbReference type="CDD" id="cd00159">
    <property type="entry name" value="RhoGAP"/>
    <property type="match status" value="1"/>
</dbReference>
<dbReference type="InterPro" id="IPR008936">
    <property type="entry name" value="Rho_GTPase_activation_prot"/>
</dbReference>
<dbReference type="SUPFAM" id="SSF48350">
    <property type="entry name" value="GTPase activation domain, GAP"/>
    <property type="match status" value="1"/>
</dbReference>
<dbReference type="InterPro" id="IPR044785">
    <property type="entry name" value="RopGAP1-5"/>
</dbReference>
<keyword evidence="1" id="KW-0343">GTPase activation</keyword>
<evidence type="ECO:0000313" key="3">
    <source>
        <dbReference type="EMBL" id="KAF0721324.1"/>
    </source>
</evidence>
<dbReference type="Pfam" id="PF00620">
    <property type="entry name" value="RhoGAP"/>
    <property type="match status" value="1"/>
</dbReference>
<accession>A0A6A5A371</accession>
<dbReference type="SMART" id="SM00324">
    <property type="entry name" value="RhoGAP"/>
    <property type="match status" value="1"/>
</dbReference>
<comment type="caution">
    <text evidence="3">The sequence shown here is derived from an EMBL/GenBank/DDBJ whole genome shotgun (WGS) entry which is preliminary data.</text>
</comment>
<dbReference type="PROSITE" id="PS50238">
    <property type="entry name" value="RHOGAP"/>
    <property type="match status" value="1"/>
</dbReference>
<gene>
    <name evidence="3" type="ORF">AaE_010096</name>
</gene>
<sequence length="280" mass="31258">MPMPMLLCMCFPKDKSSPNKPSTPGAYDCTTIGTPFAISHDFHVSYNFEQARFEIQGEGPPPPEVESQLENWNMHQHFNVPIQQIPRVALPAYTDRIPAVLLMLQHQFYAQNGHIVPYIFRESPGKADRDRAIQAINSGTFCGDDISDVRIVADLIKVWFRELPTPLLHQIPLTLMEHINSSSASSVCPDMLEYMGAMELSILQWLADVLLHVASFEHVNHMGIEQLAIILAPNLIRIDTPNPMVAVTLSKASVDFLRRFLKHRSGSVNTAAAVNLPPAV</sequence>
<dbReference type="GO" id="GO:0005096">
    <property type="term" value="F:GTPase activator activity"/>
    <property type="evidence" value="ECO:0007669"/>
    <property type="project" value="UniProtKB-KW"/>
</dbReference>
<evidence type="ECO:0000259" key="2">
    <source>
        <dbReference type="PROSITE" id="PS50238"/>
    </source>
</evidence>
<organism evidence="3 4">
    <name type="scientific">Aphanomyces astaci</name>
    <name type="common">Crayfish plague agent</name>
    <dbReference type="NCBI Taxonomy" id="112090"/>
    <lineage>
        <taxon>Eukaryota</taxon>
        <taxon>Sar</taxon>
        <taxon>Stramenopiles</taxon>
        <taxon>Oomycota</taxon>
        <taxon>Saprolegniomycetes</taxon>
        <taxon>Saprolegniales</taxon>
        <taxon>Verrucalvaceae</taxon>
        <taxon>Aphanomyces</taxon>
    </lineage>
</organism>
<dbReference type="Proteomes" id="UP000469452">
    <property type="component" value="Unassembled WGS sequence"/>
</dbReference>
<name>A0A6A5A371_APHAT</name>
<protein>
    <recommendedName>
        <fullName evidence="2">Rho-GAP domain-containing protein</fullName>
    </recommendedName>
</protein>
<dbReference type="GO" id="GO:0007165">
    <property type="term" value="P:signal transduction"/>
    <property type="evidence" value="ECO:0007669"/>
    <property type="project" value="InterPro"/>
</dbReference>
<evidence type="ECO:0000313" key="4">
    <source>
        <dbReference type="Proteomes" id="UP000469452"/>
    </source>
</evidence>
<dbReference type="PANTHER" id="PTHR23177">
    <property type="entry name" value="MKIAA1688 PROTEIN"/>
    <property type="match status" value="1"/>
</dbReference>
<dbReference type="EMBL" id="VJMI01016074">
    <property type="protein sequence ID" value="KAF0721324.1"/>
    <property type="molecule type" value="Genomic_DNA"/>
</dbReference>
<feature type="domain" description="Rho-GAP" evidence="2">
    <location>
        <begin position="88"/>
        <end position="268"/>
    </location>
</feature>
<reference evidence="3 4" key="1">
    <citation type="submission" date="2019-06" db="EMBL/GenBank/DDBJ databases">
        <title>Genomics analysis of Aphanomyces spp. identifies a new class of oomycete effector associated with host adaptation.</title>
        <authorList>
            <person name="Gaulin E."/>
        </authorList>
    </citation>
    <scope>NUCLEOTIDE SEQUENCE [LARGE SCALE GENOMIC DNA]</scope>
    <source>
        <strain evidence="3 4">E</strain>
    </source>
</reference>
<proteinExistence type="predicted"/>
<dbReference type="AlphaFoldDB" id="A0A6A5A371"/>
<dbReference type="PANTHER" id="PTHR23177:SF35">
    <property type="entry name" value="RHO GTPASE-ACTIVATING PROTEIN GACA"/>
    <property type="match status" value="1"/>
</dbReference>
<dbReference type="VEuPathDB" id="FungiDB:H257_05641"/>
<dbReference type="Gene3D" id="1.10.555.10">
    <property type="entry name" value="Rho GTPase activation protein"/>
    <property type="match status" value="1"/>
</dbReference>
<dbReference type="InterPro" id="IPR000198">
    <property type="entry name" value="RhoGAP_dom"/>
</dbReference>
<evidence type="ECO:0000256" key="1">
    <source>
        <dbReference type="ARBA" id="ARBA00022468"/>
    </source>
</evidence>